<comment type="caution">
    <text evidence="2">The sequence shown here is derived from an EMBL/GenBank/DDBJ whole genome shotgun (WGS) entry which is preliminary data.</text>
</comment>
<gene>
    <name evidence="2" type="ORF">FB557_2298</name>
</gene>
<evidence type="ECO:0000256" key="1">
    <source>
        <dbReference type="SAM" id="MobiDB-lite"/>
    </source>
</evidence>
<dbReference type="AlphaFoldDB" id="A0A560W7T4"/>
<keyword evidence="3" id="KW-1185">Reference proteome</keyword>
<feature type="region of interest" description="Disordered" evidence="1">
    <location>
        <begin position="32"/>
        <end position="102"/>
    </location>
</feature>
<protein>
    <submittedName>
        <fullName evidence="2">Uncharacterized protein</fullName>
    </submittedName>
</protein>
<organism evidence="2 3">
    <name type="scientific">Marihabitans asiaticum</name>
    <dbReference type="NCBI Taxonomy" id="415218"/>
    <lineage>
        <taxon>Bacteria</taxon>
        <taxon>Bacillati</taxon>
        <taxon>Actinomycetota</taxon>
        <taxon>Actinomycetes</taxon>
        <taxon>Micrococcales</taxon>
        <taxon>Intrasporangiaceae</taxon>
        <taxon>Marihabitans</taxon>
    </lineage>
</organism>
<dbReference type="OrthoDB" id="4229445at2"/>
<evidence type="ECO:0000313" key="2">
    <source>
        <dbReference type="EMBL" id="TWD13668.1"/>
    </source>
</evidence>
<feature type="compositionally biased region" description="Low complexity" evidence="1">
    <location>
        <begin position="45"/>
        <end position="74"/>
    </location>
</feature>
<name>A0A560W7T4_9MICO</name>
<dbReference type="EMBL" id="VIUW01000004">
    <property type="protein sequence ID" value="TWD13668.1"/>
    <property type="molecule type" value="Genomic_DNA"/>
</dbReference>
<reference evidence="2 3" key="1">
    <citation type="submission" date="2019-06" db="EMBL/GenBank/DDBJ databases">
        <title>Sequencing the genomes of 1000 actinobacteria strains.</title>
        <authorList>
            <person name="Klenk H.-P."/>
        </authorList>
    </citation>
    <scope>NUCLEOTIDE SEQUENCE [LARGE SCALE GENOMIC DNA]</scope>
    <source>
        <strain evidence="2 3">DSM 18935</strain>
    </source>
</reference>
<proteinExistence type="predicted"/>
<accession>A0A560W7T4</accession>
<sequence>MTPPLSTQHSPLRRTTLRATATASLAALALTSCSMGSSDEEEQSPTETQTESTETASETPSETPTETETSTTSETSEESEQSSSAAAPASGDVAEPGTEVSVGDSVVTHVQTSGEKSDEYFGYATLSTTVTSAEQGDPALFEEAENSGDFAGMTPWFVKAEHEWLTYEGEPNSNMIPNLVAFNSEGGEVSPVMNSTWSGGIDGCEISMPDEKGVGEKATNCHVFAVPDGQQVAAVGWRGDDYADGGGSASDNPYYDDPVVWTVD</sequence>
<evidence type="ECO:0000313" key="3">
    <source>
        <dbReference type="Proteomes" id="UP000315628"/>
    </source>
</evidence>
<feature type="compositionally biased region" description="Low complexity" evidence="1">
    <location>
        <begin position="81"/>
        <end position="90"/>
    </location>
</feature>
<dbReference type="RefSeq" id="WP_144857748.1">
    <property type="nucleotide sequence ID" value="NZ_BAAAYT010000002.1"/>
</dbReference>
<dbReference type="Proteomes" id="UP000315628">
    <property type="component" value="Unassembled WGS sequence"/>
</dbReference>